<evidence type="ECO:0000256" key="2">
    <source>
        <dbReference type="ARBA" id="ARBA00023043"/>
    </source>
</evidence>
<dbReference type="PANTHER" id="PTHR24174">
    <property type="entry name" value="ANKYRIN REPEAT AND STERILE ALPHA MOTIF DOMAIN-CONTAINING PROTEIN 1"/>
    <property type="match status" value="1"/>
</dbReference>
<evidence type="ECO:0000256" key="3">
    <source>
        <dbReference type="SAM" id="MobiDB-lite"/>
    </source>
</evidence>
<evidence type="ECO:0000256" key="1">
    <source>
        <dbReference type="ARBA" id="ARBA00022737"/>
    </source>
</evidence>
<dbReference type="InterPro" id="IPR033635">
    <property type="entry name" value="ANKS1/Caskin"/>
</dbReference>
<dbReference type="Gene3D" id="2.30.30.40">
    <property type="entry name" value="SH3 Domains"/>
    <property type="match status" value="1"/>
</dbReference>
<evidence type="ECO:0000313" key="4">
    <source>
        <dbReference type="Ensembl" id="ENSEBUP00000007145.1"/>
    </source>
</evidence>
<dbReference type="InterPro" id="IPR036028">
    <property type="entry name" value="SH3-like_dom_sf"/>
</dbReference>
<name>A0A8C4NP63_EPTBU</name>
<dbReference type="PANTHER" id="PTHR24174:SF16">
    <property type="entry name" value="CASKIN-2"/>
    <property type="match status" value="1"/>
</dbReference>
<protein>
    <submittedName>
        <fullName evidence="4">Uncharacterized protein</fullName>
    </submittedName>
</protein>
<dbReference type="Proteomes" id="UP000694388">
    <property type="component" value="Unplaced"/>
</dbReference>
<keyword evidence="5" id="KW-1185">Reference proteome</keyword>
<organism evidence="4 5">
    <name type="scientific">Eptatretus burgeri</name>
    <name type="common">Inshore hagfish</name>
    <dbReference type="NCBI Taxonomy" id="7764"/>
    <lineage>
        <taxon>Eukaryota</taxon>
        <taxon>Metazoa</taxon>
        <taxon>Chordata</taxon>
        <taxon>Craniata</taxon>
        <taxon>Vertebrata</taxon>
        <taxon>Cyclostomata</taxon>
        <taxon>Myxini</taxon>
        <taxon>Myxiniformes</taxon>
        <taxon>Myxinidae</taxon>
        <taxon>Eptatretinae</taxon>
        <taxon>Eptatretus</taxon>
    </lineage>
</organism>
<feature type="region of interest" description="Disordered" evidence="3">
    <location>
        <begin position="100"/>
        <end position="177"/>
    </location>
</feature>
<dbReference type="SUPFAM" id="SSF50044">
    <property type="entry name" value="SH3-domain"/>
    <property type="match status" value="1"/>
</dbReference>
<accession>A0A8C4NP63</accession>
<proteinExistence type="predicted"/>
<evidence type="ECO:0000313" key="5">
    <source>
        <dbReference type="Proteomes" id="UP000694388"/>
    </source>
</evidence>
<keyword evidence="1" id="KW-0677">Repeat</keyword>
<reference evidence="4" key="2">
    <citation type="submission" date="2025-09" db="UniProtKB">
        <authorList>
            <consortium name="Ensembl"/>
        </authorList>
    </citation>
    <scope>IDENTIFICATION</scope>
</reference>
<reference evidence="4" key="1">
    <citation type="submission" date="2025-08" db="UniProtKB">
        <authorList>
            <consortium name="Ensembl"/>
        </authorList>
    </citation>
    <scope>IDENTIFICATION</scope>
</reference>
<sequence>MNCVVTSVIPTKLLELTLPVQVLEQHPDGRWKGYIQDSRGADRVGFFPPSVVELVNKRAGNLTTPKPRAGTLQRPAFHQYNQCLTNGSMLARQGEPIVDGDKQEQPVEGQGSSEDVWAGRPAERKNGTSAPSPCYRVHGDRSSIGSTGSVGSSRSSGSGQSAGSTNGQHRGINGDGKPIQVVQSLQPVLESSGKQQSVAVGELHQNRLHSQLHSLTHTLTHS</sequence>
<keyword evidence="2" id="KW-0040">ANK repeat</keyword>
<feature type="compositionally biased region" description="Low complexity" evidence="3">
    <location>
        <begin position="142"/>
        <end position="164"/>
    </location>
</feature>
<dbReference type="AlphaFoldDB" id="A0A8C4NP63"/>
<dbReference type="Ensembl" id="ENSEBUT00000007617.1">
    <property type="protein sequence ID" value="ENSEBUP00000007145.1"/>
    <property type="gene ID" value="ENSEBUG00000004678.1"/>
</dbReference>